<dbReference type="GO" id="GO:0004519">
    <property type="term" value="F:endonuclease activity"/>
    <property type="evidence" value="ECO:0007669"/>
    <property type="project" value="UniProtKB-KW"/>
</dbReference>
<keyword evidence="3" id="KW-0540">Nuclease</keyword>
<keyword evidence="1" id="KW-0812">Transmembrane</keyword>
<organism evidence="3 4">
    <name type="scientific">Hymenobacter daecheongensis DSM 21074</name>
    <dbReference type="NCBI Taxonomy" id="1121955"/>
    <lineage>
        <taxon>Bacteria</taxon>
        <taxon>Pseudomonadati</taxon>
        <taxon>Bacteroidota</taxon>
        <taxon>Cytophagia</taxon>
        <taxon>Cytophagales</taxon>
        <taxon>Hymenobacteraceae</taxon>
        <taxon>Hymenobacter</taxon>
    </lineage>
</organism>
<feature type="domain" description="Holliday junction resolvase-related" evidence="2">
    <location>
        <begin position="68"/>
        <end position="206"/>
    </location>
</feature>
<evidence type="ECO:0000256" key="1">
    <source>
        <dbReference type="SAM" id="Phobius"/>
    </source>
</evidence>
<dbReference type="RefSeq" id="WP_200799949.1">
    <property type="nucleotide sequence ID" value="NZ_FQYN01000012.1"/>
</dbReference>
<evidence type="ECO:0000313" key="4">
    <source>
        <dbReference type="Proteomes" id="UP000184418"/>
    </source>
</evidence>
<protein>
    <submittedName>
        <fullName evidence="3">Predicted secreted endonuclease</fullName>
    </submittedName>
</protein>
<keyword evidence="1" id="KW-1133">Transmembrane helix</keyword>
<keyword evidence="4" id="KW-1185">Reference proteome</keyword>
<gene>
    <name evidence="3" type="ORF">SAMN02745146_0255</name>
</gene>
<dbReference type="InterPro" id="IPR019287">
    <property type="entry name" value="Hday_junct_resolvase-rel_dom"/>
</dbReference>
<dbReference type="Pfam" id="PF10107">
    <property type="entry name" value="Endonuc_Holl"/>
    <property type="match status" value="1"/>
</dbReference>
<sequence>METSTILAFIIAIIFFILYYFRGQEIKVIKNREVLLMKESETLQFERETFFRKEIEDIQSKLNDTYKNIPILANQQFDEFKNNEIESLRAVLSAAAAKTALADLEAWKTKYEMFYRQDAINRSQSVILGKVTEHLIPFHQNFPFNPKEARFIGSPIDMIVFEGIENEDVVDIYILEIKTGKSSLSKRQRLIRDAVENDRVSWRELNV</sequence>
<accession>A0A1M6MEY7</accession>
<name>A0A1M6MEY7_9BACT</name>
<dbReference type="EMBL" id="FQYN01000012">
    <property type="protein sequence ID" value="SHJ81916.1"/>
    <property type="molecule type" value="Genomic_DNA"/>
</dbReference>
<evidence type="ECO:0000259" key="2">
    <source>
        <dbReference type="Pfam" id="PF10107"/>
    </source>
</evidence>
<keyword evidence="3" id="KW-0378">Hydrolase</keyword>
<reference evidence="3 4" key="1">
    <citation type="submission" date="2016-11" db="EMBL/GenBank/DDBJ databases">
        <authorList>
            <person name="Jaros S."/>
            <person name="Januszkiewicz K."/>
            <person name="Wedrychowicz H."/>
        </authorList>
    </citation>
    <scope>NUCLEOTIDE SEQUENCE [LARGE SCALE GENOMIC DNA]</scope>
    <source>
        <strain evidence="3 4">DSM 21074</strain>
    </source>
</reference>
<dbReference type="AlphaFoldDB" id="A0A1M6MEY7"/>
<evidence type="ECO:0000313" key="3">
    <source>
        <dbReference type="EMBL" id="SHJ81916.1"/>
    </source>
</evidence>
<feature type="transmembrane region" description="Helical" evidence="1">
    <location>
        <begin position="6"/>
        <end position="22"/>
    </location>
</feature>
<keyword evidence="3" id="KW-0255">Endonuclease</keyword>
<dbReference type="Proteomes" id="UP000184418">
    <property type="component" value="Unassembled WGS sequence"/>
</dbReference>
<proteinExistence type="predicted"/>
<keyword evidence="1" id="KW-0472">Membrane</keyword>